<accession>A0AAD7CNI0</accession>
<name>A0AAD7CNI0_MYCRO</name>
<gene>
    <name evidence="1" type="ORF">B0H17DRAFT_1266265</name>
</gene>
<dbReference type="AlphaFoldDB" id="A0AAD7CNI0"/>
<dbReference type="Proteomes" id="UP001221757">
    <property type="component" value="Unassembled WGS sequence"/>
</dbReference>
<sequence>MPGPDFAAGFLTPRSTQLTYLGIDLRAHGRCSFCGERCIFIRSVHPESIHSLLGQIDFEPNLILFYARGTAILALPCSGSYNTRDKCARGGFFGYKLLCKKEKTCHPRLGASWCWLRCDSSAIAKCGKKGLWRKNEFAACATGRTAEEVNQIVNTSREVPLFALRPREEHVNSGESPEKAVNFITPKNVTSRTRSATVRPKYYTEVSASNTLHRPIPPRGWSGIKLEREMEMSGVQASRRVYLSRDV</sequence>
<reference evidence="1" key="1">
    <citation type="submission" date="2023-03" db="EMBL/GenBank/DDBJ databases">
        <title>Massive genome expansion in bonnet fungi (Mycena s.s.) driven by repeated elements and novel gene families across ecological guilds.</title>
        <authorList>
            <consortium name="Lawrence Berkeley National Laboratory"/>
            <person name="Harder C.B."/>
            <person name="Miyauchi S."/>
            <person name="Viragh M."/>
            <person name="Kuo A."/>
            <person name="Thoen E."/>
            <person name="Andreopoulos B."/>
            <person name="Lu D."/>
            <person name="Skrede I."/>
            <person name="Drula E."/>
            <person name="Henrissat B."/>
            <person name="Morin E."/>
            <person name="Kohler A."/>
            <person name="Barry K."/>
            <person name="LaButti K."/>
            <person name="Morin E."/>
            <person name="Salamov A."/>
            <person name="Lipzen A."/>
            <person name="Mereny Z."/>
            <person name="Hegedus B."/>
            <person name="Baldrian P."/>
            <person name="Stursova M."/>
            <person name="Weitz H."/>
            <person name="Taylor A."/>
            <person name="Grigoriev I.V."/>
            <person name="Nagy L.G."/>
            <person name="Martin F."/>
            <person name="Kauserud H."/>
        </authorList>
    </citation>
    <scope>NUCLEOTIDE SEQUENCE</scope>
    <source>
        <strain evidence="1">CBHHK067</strain>
    </source>
</reference>
<evidence type="ECO:0000313" key="2">
    <source>
        <dbReference type="Proteomes" id="UP001221757"/>
    </source>
</evidence>
<protein>
    <submittedName>
        <fullName evidence="1">Uncharacterized protein</fullName>
    </submittedName>
</protein>
<comment type="caution">
    <text evidence="1">The sequence shown here is derived from an EMBL/GenBank/DDBJ whole genome shotgun (WGS) entry which is preliminary data.</text>
</comment>
<dbReference type="EMBL" id="JARKIE010000316">
    <property type="protein sequence ID" value="KAJ7654855.1"/>
    <property type="molecule type" value="Genomic_DNA"/>
</dbReference>
<evidence type="ECO:0000313" key="1">
    <source>
        <dbReference type="EMBL" id="KAJ7654855.1"/>
    </source>
</evidence>
<keyword evidence="2" id="KW-1185">Reference proteome</keyword>
<organism evidence="1 2">
    <name type="scientific">Mycena rosella</name>
    <name type="common">Pink bonnet</name>
    <name type="synonym">Agaricus rosellus</name>
    <dbReference type="NCBI Taxonomy" id="1033263"/>
    <lineage>
        <taxon>Eukaryota</taxon>
        <taxon>Fungi</taxon>
        <taxon>Dikarya</taxon>
        <taxon>Basidiomycota</taxon>
        <taxon>Agaricomycotina</taxon>
        <taxon>Agaricomycetes</taxon>
        <taxon>Agaricomycetidae</taxon>
        <taxon>Agaricales</taxon>
        <taxon>Marasmiineae</taxon>
        <taxon>Mycenaceae</taxon>
        <taxon>Mycena</taxon>
    </lineage>
</organism>
<proteinExistence type="predicted"/>